<feature type="region of interest" description="Disordered" evidence="1">
    <location>
        <begin position="1"/>
        <end position="24"/>
    </location>
</feature>
<proteinExistence type="predicted"/>
<keyword evidence="3" id="KW-1185">Reference proteome</keyword>
<dbReference type="EMBL" id="BPLR01019414">
    <property type="protein sequence ID" value="GIX67560.1"/>
    <property type="molecule type" value="Genomic_DNA"/>
</dbReference>
<reference evidence="2 3" key="1">
    <citation type="submission" date="2021-06" db="EMBL/GenBank/DDBJ databases">
        <title>Caerostris extrusa draft genome.</title>
        <authorList>
            <person name="Kono N."/>
            <person name="Arakawa K."/>
        </authorList>
    </citation>
    <scope>NUCLEOTIDE SEQUENCE [LARGE SCALE GENOMIC DNA]</scope>
</reference>
<dbReference type="AlphaFoldDB" id="A0AAV4M6Y1"/>
<evidence type="ECO:0000313" key="2">
    <source>
        <dbReference type="EMBL" id="GIX67560.1"/>
    </source>
</evidence>
<feature type="region of interest" description="Disordered" evidence="1">
    <location>
        <begin position="60"/>
        <end position="95"/>
    </location>
</feature>
<feature type="compositionally biased region" description="Polar residues" evidence="1">
    <location>
        <begin position="70"/>
        <end position="88"/>
    </location>
</feature>
<organism evidence="2 3">
    <name type="scientific">Caerostris extrusa</name>
    <name type="common">Bark spider</name>
    <name type="synonym">Caerostris bankana</name>
    <dbReference type="NCBI Taxonomy" id="172846"/>
    <lineage>
        <taxon>Eukaryota</taxon>
        <taxon>Metazoa</taxon>
        <taxon>Ecdysozoa</taxon>
        <taxon>Arthropoda</taxon>
        <taxon>Chelicerata</taxon>
        <taxon>Arachnida</taxon>
        <taxon>Araneae</taxon>
        <taxon>Araneomorphae</taxon>
        <taxon>Entelegynae</taxon>
        <taxon>Araneoidea</taxon>
        <taxon>Araneidae</taxon>
        <taxon>Caerostris</taxon>
    </lineage>
</organism>
<gene>
    <name evidence="2" type="primary">AVEN_259860_1</name>
    <name evidence="2" type="ORF">CEXT_247861</name>
</gene>
<dbReference type="Proteomes" id="UP001054945">
    <property type="component" value="Unassembled WGS sequence"/>
</dbReference>
<evidence type="ECO:0000313" key="3">
    <source>
        <dbReference type="Proteomes" id="UP001054945"/>
    </source>
</evidence>
<name>A0AAV4M6Y1_CAEEX</name>
<comment type="caution">
    <text evidence="2">The sequence shown here is derived from an EMBL/GenBank/DDBJ whole genome shotgun (WGS) entry which is preliminary data.</text>
</comment>
<accession>A0AAV4M6Y1</accession>
<evidence type="ECO:0000256" key="1">
    <source>
        <dbReference type="SAM" id="MobiDB-lite"/>
    </source>
</evidence>
<sequence length="95" mass="11043">MDGTITRSRNDRYQETPYDPELPLEYRGRGQQFVVENLVKSQVQRMERASREIRELREELGHPMSAVLPSRTSTQQAADYLSGQSSSKYFPHTRP</sequence>
<protein>
    <submittedName>
        <fullName evidence="2">Uncharacterized protein</fullName>
    </submittedName>
</protein>